<feature type="repeat" description="NHL" evidence="2">
    <location>
        <begin position="274"/>
        <end position="314"/>
    </location>
</feature>
<dbReference type="GO" id="GO:0008270">
    <property type="term" value="F:zinc ion binding"/>
    <property type="evidence" value="ECO:0007669"/>
    <property type="project" value="UniProtKB-KW"/>
</dbReference>
<feature type="signal peptide" evidence="3">
    <location>
        <begin position="1"/>
        <end position="21"/>
    </location>
</feature>
<dbReference type="CDD" id="cd05819">
    <property type="entry name" value="NHL"/>
    <property type="match status" value="1"/>
</dbReference>
<accession>A0A7G9QD03</accession>
<keyword evidence="1" id="KW-0677">Repeat</keyword>
<dbReference type="InterPro" id="IPR011042">
    <property type="entry name" value="6-blade_b-propeller_TolB-like"/>
</dbReference>
<dbReference type="PROSITE" id="PS51125">
    <property type="entry name" value="NHL"/>
    <property type="match status" value="2"/>
</dbReference>
<dbReference type="SUPFAM" id="SSF101898">
    <property type="entry name" value="NHL repeat"/>
    <property type="match status" value="1"/>
</dbReference>
<dbReference type="Proteomes" id="UP000515806">
    <property type="component" value="Chromosome"/>
</dbReference>
<dbReference type="AlphaFoldDB" id="A0A7G9QD03"/>
<reference evidence="4 5" key="1">
    <citation type="submission" date="2020-08" db="EMBL/GenBank/DDBJ databases">
        <title>Genome sequence of Pedobacter roseus KACC 11594T.</title>
        <authorList>
            <person name="Hyun D.-W."/>
            <person name="Bae J.-W."/>
        </authorList>
    </citation>
    <scope>NUCLEOTIDE SEQUENCE [LARGE SCALE GENOMIC DNA]</scope>
    <source>
        <strain evidence="4 5">KACC 11594</strain>
    </source>
</reference>
<sequence>MFRSLSLLAACCLFFSCFLFSSCEKEGLTKIDTLRIIDTLDVDRPINLKATKGIYGSRITVSWTPMPLAQKYQLYKFDNVAQKYVLLKELADTTFDDSAISKSLTKNFYKVRTYNSPKSFSRFSDADFGYTSGLNYYRALSFGSEGNGIGQFSFAYHVETDKTGNIYVSDEGLNRVQKFDINGNYKELFYTGSGARATGFFNNGNYIATRTQSSSYVQIFDANKQLIREWGVYGTGDNGFGNIEELTIDDEQNIWIVDSLNDRVKKYDSNGKLLFTFGTEGRASGQFYTPLGICYFKGNIYVSDAGRMQVFDKQGKYLKTWKVSDNYWAIKAKGDYLYIAAGGYIIKTDENGDVREKIGLGQLDFARGVAIGANDEVIACDIYVRKIVIYKKG</sequence>
<dbReference type="KEGG" id="proe:H9L23_19225"/>
<dbReference type="PANTHER" id="PTHR24104:SF25">
    <property type="entry name" value="PROTEIN LIN-41"/>
    <property type="match status" value="1"/>
</dbReference>
<keyword evidence="5" id="KW-1185">Reference proteome</keyword>
<evidence type="ECO:0000313" key="5">
    <source>
        <dbReference type="Proteomes" id="UP000515806"/>
    </source>
</evidence>
<organism evidence="4 5">
    <name type="scientific">Pedobacter roseus</name>
    <dbReference type="NCBI Taxonomy" id="336820"/>
    <lineage>
        <taxon>Bacteria</taxon>
        <taxon>Pseudomonadati</taxon>
        <taxon>Bacteroidota</taxon>
        <taxon>Sphingobacteriia</taxon>
        <taxon>Sphingobacteriales</taxon>
        <taxon>Sphingobacteriaceae</taxon>
        <taxon>Pedobacter</taxon>
    </lineage>
</organism>
<feature type="repeat" description="NHL" evidence="2">
    <location>
        <begin position="139"/>
        <end position="182"/>
    </location>
</feature>
<dbReference type="SUPFAM" id="SSF63829">
    <property type="entry name" value="Calcium-dependent phosphotriesterase"/>
    <property type="match status" value="1"/>
</dbReference>
<evidence type="ECO:0000256" key="2">
    <source>
        <dbReference type="PROSITE-ProRule" id="PRU00504"/>
    </source>
</evidence>
<proteinExistence type="predicted"/>
<dbReference type="Gene3D" id="2.60.40.10">
    <property type="entry name" value="Immunoglobulins"/>
    <property type="match status" value="1"/>
</dbReference>
<gene>
    <name evidence="4" type="ORF">H9L23_19225</name>
</gene>
<dbReference type="EMBL" id="CP060723">
    <property type="protein sequence ID" value="QNN41228.1"/>
    <property type="molecule type" value="Genomic_DNA"/>
</dbReference>
<keyword evidence="3" id="KW-0732">Signal</keyword>
<evidence type="ECO:0000313" key="4">
    <source>
        <dbReference type="EMBL" id="QNN41228.1"/>
    </source>
</evidence>
<dbReference type="PROSITE" id="PS51257">
    <property type="entry name" value="PROKAR_LIPOPROTEIN"/>
    <property type="match status" value="1"/>
</dbReference>
<feature type="chain" id="PRO_5028841635" evidence="3">
    <location>
        <begin position="22"/>
        <end position="393"/>
    </location>
</feature>
<dbReference type="PANTHER" id="PTHR24104">
    <property type="entry name" value="E3 UBIQUITIN-PROTEIN LIGASE NHLRC1-RELATED"/>
    <property type="match status" value="1"/>
</dbReference>
<evidence type="ECO:0000256" key="3">
    <source>
        <dbReference type="SAM" id="SignalP"/>
    </source>
</evidence>
<dbReference type="RefSeq" id="WP_187591861.1">
    <property type="nucleotide sequence ID" value="NZ_CP060723.1"/>
</dbReference>
<protein>
    <submittedName>
        <fullName evidence="4">NHL repeat-containing protein</fullName>
    </submittedName>
</protein>
<dbReference type="Gene3D" id="2.120.10.30">
    <property type="entry name" value="TolB, C-terminal domain"/>
    <property type="match status" value="2"/>
</dbReference>
<evidence type="ECO:0000256" key="1">
    <source>
        <dbReference type="ARBA" id="ARBA00022737"/>
    </source>
</evidence>
<dbReference type="InterPro" id="IPR001258">
    <property type="entry name" value="NHL_repeat"/>
</dbReference>
<dbReference type="InterPro" id="IPR050952">
    <property type="entry name" value="TRIM-NHL_E3_ligases"/>
</dbReference>
<name>A0A7G9QD03_9SPHI</name>
<dbReference type="InterPro" id="IPR013783">
    <property type="entry name" value="Ig-like_fold"/>
</dbReference>